<evidence type="ECO:0000313" key="2">
    <source>
        <dbReference type="Proteomes" id="UP000198318"/>
    </source>
</evidence>
<dbReference type="RefSeq" id="WP_089327349.1">
    <property type="nucleotide sequence ID" value="NZ_FZOR01000017.1"/>
</dbReference>
<protein>
    <submittedName>
        <fullName evidence="1">Uncharacterized protein</fullName>
    </submittedName>
</protein>
<sequence>MAALDYLCLGGTEIANSARTTAYARNGLKPHTMSVGDCGCPDLAQVLGDPEYRRPELDTESPPAWVDPAVPESWEFAGLLITSIEGLDAAPASREVSDRIGDGAVIGRRRYGPRTITVTGVLLGSSCCGIDYGMRWLAAALRGSMNCGPGGGCRGDDLVYLTCCPTICEDAPGFTSYADCAEPYWRTLREVALVSGPTKTGSVGGACSCCQTCPAAEVEFTLVAGRPHALREPVTVTEPGETWTLDDAEIGCVEWVTDPSCTDTSGGGCGPSAPSCLDTTLAEMGCAPTLPPPLPVVHNPCACEPLTRRRHCVEIPSAVLTPIWSDVVADLEIYAGGQTLRSVRVRFYPNPLGLPSVDDLDECGYCAELNITAIPAYSTLRVDGTRRQVTVTCPGSDEVPAAAAVSGDNGGPYTWPVLDCGVPYIACVEADAATIAADAEITVRVISREV</sequence>
<evidence type="ECO:0000313" key="1">
    <source>
        <dbReference type="EMBL" id="SNT13956.1"/>
    </source>
</evidence>
<keyword evidence="2" id="KW-1185">Reference proteome</keyword>
<dbReference type="EMBL" id="FZOR01000017">
    <property type="protein sequence ID" value="SNT13956.1"/>
    <property type="molecule type" value="Genomic_DNA"/>
</dbReference>
<dbReference type="OrthoDB" id="4652821at2"/>
<organism evidence="1 2">
    <name type="scientific">Actinomadura meyerae</name>
    <dbReference type="NCBI Taxonomy" id="240840"/>
    <lineage>
        <taxon>Bacteria</taxon>
        <taxon>Bacillati</taxon>
        <taxon>Actinomycetota</taxon>
        <taxon>Actinomycetes</taxon>
        <taxon>Streptosporangiales</taxon>
        <taxon>Thermomonosporaceae</taxon>
        <taxon>Actinomadura</taxon>
    </lineage>
</organism>
<reference evidence="1 2" key="1">
    <citation type="submission" date="2017-06" db="EMBL/GenBank/DDBJ databases">
        <authorList>
            <person name="Kim H.J."/>
            <person name="Triplett B.A."/>
        </authorList>
    </citation>
    <scope>NUCLEOTIDE SEQUENCE [LARGE SCALE GENOMIC DNA]</scope>
    <source>
        <strain evidence="1 2">DSM 44715</strain>
    </source>
</reference>
<accession>A0A239K669</accession>
<gene>
    <name evidence="1" type="ORF">SAMN05443665_101733</name>
</gene>
<dbReference type="Proteomes" id="UP000198318">
    <property type="component" value="Unassembled WGS sequence"/>
</dbReference>
<name>A0A239K669_9ACTN</name>
<proteinExistence type="predicted"/>
<dbReference type="AlphaFoldDB" id="A0A239K669"/>